<dbReference type="RefSeq" id="XP_043126982.1">
    <property type="nucleotide sequence ID" value="XM_043271047.1"/>
</dbReference>
<dbReference type="OrthoDB" id="4725912at2759"/>
<dbReference type="Proteomes" id="UP000710440">
    <property type="component" value="Unassembled WGS sequence"/>
</dbReference>
<sequence length="180" mass="20256">MQDQLVGPRPLHIYHRSNHGGLEILDSDKQTRLYNVYRSSSKPHMAISRPAPGIPEQIIGYASFHHFKSEIEVSLTAQDISMKICGFLSSSYNVILKDMQWTWKRDGAMTSNLRLVDQRDQSLATFDNASWSIKKLGTLAIWGEPPLHVLDAIIVSGLGRIEYQRRGQKNHTGAILAQSS</sequence>
<reference evidence="1 2" key="1">
    <citation type="submission" date="2021-02" db="EMBL/GenBank/DDBJ databases">
        <title>Pan-genome distribution and transcriptional activeness of fungal secondary metabolism genes in Aspergillus section Fumigati.</title>
        <authorList>
            <person name="Takahashi H."/>
            <person name="Umemura M."/>
            <person name="Ninomiya A."/>
            <person name="Kusuya Y."/>
            <person name="Urayama S."/>
            <person name="Shimizu M."/>
            <person name="Watanabe A."/>
            <person name="Kamei K."/>
            <person name="Yaguchi T."/>
            <person name="Hagiwara D."/>
        </authorList>
    </citation>
    <scope>NUCLEOTIDE SEQUENCE [LARGE SCALE GENOMIC DNA]</scope>
    <source>
        <strain evidence="1 2">IFM 47045</strain>
    </source>
</reference>
<protein>
    <submittedName>
        <fullName evidence="1">Uncharacterized protein</fullName>
    </submittedName>
</protein>
<organism evidence="1 2">
    <name type="scientific">Aspergillus viridinutans</name>
    <dbReference type="NCBI Taxonomy" id="75553"/>
    <lineage>
        <taxon>Eukaryota</taxon>
        <taxon>Fungi</taxon>
        <taxon>Dikarya</taxon>
        <taxon>Ascomycota</taxon>
        <taxon>Pezizomycotina</taxon>
        <taxon>Eurotiomycetes</taxon>
        <taxon>Eurotiomycetidae</taxon>
        <taxon>Eurotiales</taxon>
        <taxon>Aspergillaceae</taxon>
        <taxon>Aspergillus</taxon>
        <taxon>Aspergillus subgen. Fumigati</taxon>
    </lineage>
</organism>
<evidence type="ECO:0000313" key="2">
    <source>
        <dbReference type="Proteomes" id="UP000710440"/>
    </source>
</evidence>
<proteinExistence type="predicted"/>
<name>A0A9P3C1U9_ASPVI</name>
<dbReference type="AlphaFoldDB" id="A0A9P3C1U9"/>
<dbReference type="GeneID" id="66935852"/>
<evidence type="ECO:0000313" key="1">
    <source>
        <dbReference type="EMBL" id="GIK03796.1"/>
    </source>
</evidence>
<gene>
    <name evidence="1" type="ORF">Aspvir_007870</name>
</gene>
<dbReference type="EMBL" id="BOPL01000006">
    <property type="protein sequence ID" value="GIK03796.1"/>
    <property type="molecule type" value="Genomic_DNA"/>
</dbReference>
<comment type="caution">
    <text evidence="1">The sequence shown here is derived from an EMBL/GenBank/DDBJ whole genome shotgun (WGS) entry which is preliminary data.</text>
</comment>
<keyword evidence="2" id="KW-1185">Reference proteome</keyword>
<accession>A0A9P3C1U9</accession>